<protein>
    <submittedName>
        <fullName evidence="1">Uncharacterized protein</fullName>
    </submittedName>
</protein>
<evidence type="ECO:0000313" key="2">
    <source>
        <dbReference type="Proteomes" id="UP000245124"/>
    </source>
</evidence>
<organism evidence="1 2">
    <name type="scientific">Nostoc commune NIES-4072</name>
    <dbReference type="NCBI Taxonomy" id="2005467"/>
    <lineage>
        <taxon>Bacteria</taxon>
        <taxon>Bacillati</taxon>
        <taxon>Cyanobacteriota</taxon>
        <taxon>Cyanophyceae</taxon>
        <taxon>Nostocales</taxon>
        <taxon>Nostocaceae</taxon>
        <taxon>Nostoc</taxon>
    </lineage>
</organism>
<keyword evidence="2" id="KW-1185">Reference proteome</keyword>
<evidence type="ECO:0000313" key="1">
    <source>
        <dbReference type="EMBL" id="GBG20285.1"/>
    </source>
</evidence>
<sequence>MMLESAIAEEVITKNLKQLRKENLCRVITEKRQEEKEQGETP</sequence>
<gene>
    <name evidence="1" type="ORF">NIES4072_39620</name>
</gene>
<name>A0A2R5FPS6_NOSCO</name>
<proteinExistence type="predicted"/>
<reference evidence="1 2" key="1">
    <citation type="submission" date="2017-06" db="EMBL/GenBank/DDBJ databases">
        <title>Genome sequencing of cyanobaciteial culture collection at National Institute for Environmental Studies (NIES).</title>
        <authorList>
            <person name="Hirose Y."/>
            <person name="Shimura Y."/>
            <person name="Fujisawa T."/>
            <person name="Nakamura Y."/>
            <person name="Kawachi M."/>
        </authorList>
    </citation>
    <scope>NUCLEOTIDE SEQUENCE [LARGE SCALE GENOMIC DNA]</scope>
    <source>
        <strain evidence="1 2">NIES-4072</strain>
    </source>
</reference>
<comment type="caution">
    <text evidence="1">The sequence shown here is derived from an EMBL/GenBank/DDBJ whole genome shotgun (WGS) entry which is preliminary data.</text>
</comment>
<dbReference type="EMBL" id="BDUD01000001">
    <property type="protein sequence ID" value="GBG20285.1"/>
    <property type="molecule type" value="Genomic_DNA"/>
</dbReference>
<dbReference type="Proteomes" id="UP000245124">
    <property type="component" value="Unassembled WGS sequence"/>
</dbReference>
<dbReference type="RefSeq" id="WP_280524425.1">
    <property type="nucleotide sequence ID" value="NZ_BDUD01000001.1"/>
</dbReference>
<dbReference type="AlphaFoldDB" id="A0A2R5FPS6"/>
<accession>A0A2R5FPS6</accession>